<dbReference type="PANTHER" id="PTHR30349:SF64">
    <property type="entry name" value="PROPHAGE INTEGRASE INTD-RELATED"/>
    <property type="match status" value="1"/>
</dbReference>
<name>A0A0J1FP03_9BURK</name>
<dbReference type="EMBL" id="AEJF01000214">
    <property type="protein sequence ID" value="KLU21478.1"/>
    <property type="molecule type" value="Genomic_DNA"/>
</dbReference>
<organism evidence="4 5">
    <name type="scientific">Caballeronia mineralivorans PML1(12)</name>
    <dbReference type="NCBI Taxonomy" id="908627"/>
    <lineage>
        <taxon>Bacteria</taxon>
        <taxon>Pseudomonadati</taxon>
        <taxon>Pseudomonadota</taxon>
        <taxon>Betaproteobacteria</taxon>
        <taxon>Burkholderiales</taxon>
        <taxon>Burkholderiaceae</taxon>
        <taxon>Caballeronia</taxon>
    </lineage>
</organism>
<keyword evidence="1" id="KW-0229">DNA integration</keyword>
<dbReference type="Proteomes" id="UP000035963">
    <property type="component" value="Unassembled WGS sequence"/>
</dbReference>
<feature type="domain" description="Tyr recombinase" evidence="3">
    <location>
        <begin position="99"/>
        <end position="298"/>
    </location>
</feature>
<comment type="caution">
    <text evidence="4">The sequence shown here is derived from an EMBL/GenBank/DDBJ whole genome shotgun (WGS) entry which is preliminary data.</text>
</comment>
<evidence type="ECO:0000256" key="1">
    <source>
        <dbReference type="ARBA" id="ARBA00022908"/>
    </source>
</evidence>
<dbReference type="PROSITE" id="PS51898">
    <property type="entry name" value="TYR_RECOMBINASE"/>
    <property type="match status" value="1"/>
</dbReference>
<keyword evidence="2" id="KW-0233">DNA recombination</keyword>
<dbReference type="InterPro" id="IPR013762">
    <property type="entry name" value="Integrase-like_cat_sf"/>
</dbReference>
<protein>
    <submittedName>
        <fullName evidence="4">Integrase</fullName>
    </submittedName>
</protein>
<dbReference type="Gene3D" id="1.10.443.10">
    <property type="entry name" value="Intergrase catalytic core"/>
    <property type="match status" value="1"/>
</dbReference>
<evidence type="ECO:0000313" key="4">
    <source>
        <dbReference type="EMBL" id="KLU21478.1"/>
    </source>
</evidence>
<dbReference type="InterPro" id="IPR002104">
    <property type="entry name" value="Integrase_catalytic"/>
</dbReference>
<sequence length="308" mass="34913">MSELHCALAEYLNLRRSLGYKLRRSEKLLQQFIDFFLATGAPAITTQHALTWACQPEDGCNNWWAYRLSAVRGFTNYLHATDPTVEVPPPDLLPWRPHRAIPYLYRDEEIIALIKAAGALSSPLRVATYQSLIGLLAVTGMRVGEAINLDLHDFDARNGTLIIRNAKFNKMREIPLHPTTVASLKRYLARRNRMANAEETSALFISPSGSRLLYCNVQWTFQRAVRQAGLVSRTTHCRPRIHDMRHAFAVNTMLEAYRDGSNTQQRLTLLSTYLGHVSPASTYWYLSAAPELLAKAAERLEHLHGEQT</sequence>
<dbReference type="InterPro" id="IPR050090">
    <property type="entry name" value="Tyrosine_recombinase_XerCD"/>
</dbReference>
<dbReference type="GO" id="GO:0006310">
    <property type="term" value="P:DNA recombination"/>
    <property type="evidence" value="ECO:0007669"/>
    <property type="project" value="UniProtKB-KW"/>
</dbReference>
<dbReference type="AlphaFoldDB" id="A0A0J1FP03"/>
<reference evidence="4 5" key="1">
    <citation type="journal article" date="2015" name="Genome Announc.">
        <title>Draft Genome Sequence of Burkholderia sp. Strain PML1(12), an Ectomycorrhizosphere-Inhabiting Bacterium with Effective Mineral-Weathering Ability.</title>
        <authorList>
            <person name="Uroz S."/>
            <person name="Oger P."/>
        </authorList>
    </citation>
    <scope>NUCLEOTIDE SEQUENCE [LARGE SCALE GENOMIC DNA]</scope>
    <source>
        <strain evidence="5">PML1(12)</strain>
    </source>
</reference>
<dbReference type="GO" id="GO:0015074">
    <property type="term" value="P:DNA integration"/>
    <property type="evidence" value="ECO:0007669"/>
    <property type="project" value="UniProtKB-KW"/>
</dbReference>
<dbReference type="PATRIC" id="fig|908627.4.peg.7929"/>
<dbReference type="OrthoDB" id="662444at2"/>
<dbReference type="PANTHER" id="PTHR30349">
    <property type="entry name" value="PHAGE INTEGRASE-RELATED"/>
    <property type="match status" value="1"/>
</dbReference>
<dbReference type="GO" id="GO:0003677">
    <property type="term" value="F:DNA binding"/>
    <property type="evidence" value="ECO:0007669"/>
    <property type="project" value="InterPro"/>
</dbReference>
<dbReference type="RefSeq" id="WP_047896892.1">
    <property type="nucleotide sequence ID" value="NZ_AEJF01000214.1"/>
</dbReference>
<keyword evidence="5" id="KW-1185">Reference proteome</keyword>
<accession>A0A0J1FP03</accession>
<evidence type="ECO:0000256" key="2">
    <source>
        <dbReference type="ARBA" id="ARBA00023172"/>
    </source>
</evidence>
<dbReference type="Pfam" id="PF00589">
    <property type="entry name" value="Phage_integrase"/>
    <property type="match status" value="1"/>
</dbReference>
<evidence type="ECO:0000313" key="5">
    <source>
        <dbReference type="Proteomes" id="UP000035963"/>
    </source>
</evidence>
<dbReference type="SUPFAM" id="SSF56349">
    <property type="entry name" value="DNA breaking-rejoining enzymes"/>
    <property type="match status" value="1"/>
</dbReference>
<dbReference type="InterPro" id="IPR011010">
    <property type="entry name" value="DNA_brk_join_enz"/>
</dbReference>
<gene>
    <name evidence="4" type="ORF">EOS_35465</name>
</gene>
<proteinExistence type="predicted"/>
<evidence type="ECO:0000259" key="3">
    <source>
        <dbReference type="PROSITE" id="PS51898"/>
    </source>
</evidence>